<proteinExistence type="predicted"/>
<evidence type="ECO:0000313" key="1">
    <source>
        <dbReference type="Proteomes" id="UP000887576"/>
    </source>
</evidence>
<name>A0AC34QAW3_9BILA</name>
<organism evidence="1 2">
    <name type="scientific">Panagrolaimus sp. JU765</name>
    <dbReference type="NCBI Taxonomy" id="591449"/>
    <lineage>
        <taxon>Eukaryota</taxon>
        <taxon>Metazoa</taxon>
        <taxon>Ecdysozoa</taxon>
        <taxon>Nematoda</taxon>
        <taxon>Chromadorea</taxon>
        <taxon>Rhabditida</taxon>
        <taxon>Tylenchina</taxon>
        <taxon>Panagrolaimomorpha</taxon>
        <taxon>Panagrolaimoidea</taxon>
        <taxon>Panagrolaimidae</taxon>
        <taxon>Panagrolaimus</taxon>
    </lineage>
</organism>
<evidence type="ECO:0000313" key="2">
    <source>
        <dbReference type="WBParaSite" id="JU765_v2.g14624.t1"/>
    </source>
</evidence>
<protein>
    <submittedName>
        <fullName evidence="2">Mitochondrial-processing peptidase subunit alpha</fullName>
    </submittedName>
</protein>
<dbReference type="WBParaSite" id="JU765_v2.g14624.t1">
    <property type="protein sequence ID" value="JU765_v2.g14624.t1"/>
    <property type="gene ID" value="JU765_v2.g14624"/>
</dbReference>
<reference evidence="2" key="1">
    <citation type="submission" date="2022-11" db="UniProtKB">
        <authorList>
            <consortium name="WormBaseParasite"/>
        </authorList>
    </citation>
    <scope>IDENTIFICATION</scope>
</reference>
<sequence length="530" mass="58889">MKQLFSLASRNLPRCFSTSGIVQKQVVDITSIPLTEPISGLSILSKNRVSASKSFDTEISVLPNGLRVATENYPGEYCTIGVAIEAGPRYEAHYPLGTSHMVEKLAFSSSQNYERDQIVKMMEEHGALLDCQSTKDTIMYASSCRSDGVMDILSVIADAILRPKFHEMEVALAADVIAFENDDLAKKPECEPLLIDYIHSAAFQGNTLGFPKYCKTEVAPTITQKHLFSYISQYYRPERIVVSGVGVEHELLKSAAEKLFDPATAAWATNKSLLLPSLPPIDNSVAQYTGGEFRLVRDLSKMALGPTQFPNLAHFVLGFEGVTVQHPDFVPFCVLNTLMGGGGSFSAGGPGKGMYSRLYVDVLHNYDWMYNATAFNHSYADAGLFSIRAAGPPQKFKIMVQVILNEFFRLINGVEEHELQRAKVQLKSQIFMNLEMRPVRFEDMARQVLTHKNKRIRPEEYAEKIEAVTSADIKRIAARMLATKPSIVGYGDLKEMPSFEKIDAAVAKRSIKELDSTNGVSYWRSAFKSS</sequence>
<accession>A0AC34QAW3</accession>
<dbReference type="Proteomes" id="UP000887576">
    <property type="component" value="Unplaced"/>
</dbReference>